<protein>
    <submittedName>
        <fullName evidence="2">Nuclear transport factor 2 family protein</fullName>
    </submittedName>
</protein>
<dbReference type="EMBL" id="JADKPN010000002">
    <property type="protein sequence ID" value="MBF4762737.1"/>
    <property type="molecule type" value="Genomic_DNA"/>
</dbReference>
<accession>A0A930VA38</accession>
<reference evidence="2" key="1">
    <citation type="submission" date="2020-11" db="EMBL/GenBank/DDBJ databases">
        <title>Nocardioides sp. nov., isolated from Soil of Cynanchum wilfordii Hemsley rhizosphere.</title>
        <authorList>
            <person name="Lee J.-S."/>
            <person name="Suh M.K."/>
            <person name="Kim J.-S."/>
        </authorList>
    </citation>
    <scope>NUCLEOTIDE SEQUENCE</scope>
    <source>
        <strain evidence="2">KCTC 19275</strain>
    </source>
</reference>
<dbReference type="SUPFAM" id="SSF54427">
    <property type="entry name" value="NTF2-like"/>
    <property type="match status" value="1"/>
</dbReference>
<dbReference type="RefSeq" id="WP_194705919.1">
    <property type="nucleotide sequence ID" value="NZ_JADKPN010000002.1"/>
</dbReference>
<dbReference type="Gene3D" id="3.10.450.50">
    <property type="match status" value="1"/>
</dbReference>
<dbReference type="Pfam" id="PF12680">
    <property type="entry name" value="SnoaL_2"/>
    <property type="match status" value="1"/>
</dbReference>
<evidence type="ECO:0000259" key="1">
    <source>
        <dbReference type="Pfam" id="PF12680"/>
    </source>
</evidence>
<organism evidence="2 3">
    <name type="scientific">Nocardioides islandensis</name>
    <dbReference type="NCBI Taxonomy" id="433663"/>
    <lineage>
        <taxon>Bacteria</taxon>
        <taxon>Bacillati</taxon>
        <taxon>Actinomycetota</taxon>
        <taxon>Actinomycetes</taxon>
        <taxon>Propionibacteriales</taxon>
        <taxon>Nocardioidaceae</taxon>
        <taxon>Nocardioides</taxon>
    </lineage>
</organism>
<dbReference type="InterPro" id="IPR036868">
    <property type="entry name" value="TusA-like_sf"/>
</dbReference>
<proteinExistence type="predicted"/>
<sequence>MLTLRAPDPAPASSTPSRDVGAAFVTAVTTRDIDSLRSLLADELRFRMLLPSGPTADSGAGAAVDRITSWFADADEIEVLASTSAEVGGRVAVTYRLRVHRPGGGHLIEQHVMLDLADDGRITSIDLLCSGFRRIASEESGQAHEYDAGDLGCADGLAGAFRDNIGSIPVGHVLVVSTSDPAAKEDLPSLARLMGHAVRSIEATPDGRLLVSVERRR</sequence>
<gene>
    <name evidence="2" type="ORF">ISU07_06330</name>
</gene>
<dbReference type="AlphaFoldDB" id="A0A930VA38"/>
<evidence type="ECO:0000313" key="2">
    <source>
        <dbReference type="EMBL" id="MBF4762737.1"/>
    </source>
</evidence>
<keyword evidence="3" id="KW-1185">Reference proteome</keyword>
<dbReference type="InterPro" id="IPR032710">
    <property type="entry name" value="NTF2-like_dom_sf"/>
</dbReference>
<comment type="caution">
    <text evidence="2">The sequence shown here is derived from an EMBL/GenBank/DDBJ whole genome shotgun (WGS) entry which is preliminary data.</text>
</comment>
<dbReference type="Proteomes" id="UP000640489">
    <property type="component" value="Unassembled WGS sequence"/>
</dbReference>
<name>A0A930VA38_9ACTN</name>
<dbReference type="Gene3D" id="3.30.110.40">
    <property type="entry name" value="TusA-like domain"/>
    <property type="match status" value="1"/>
</dbReference>
<dbReference type="SUPFAM" id="SSF64307">
    <property type="entry name" value="SirA-like"/>
    <property type="match status" value="1"/>
</dbReference>
<evidence type="ECO:0000313" key="3">
    <source>
        <dbReference type="Proteomes" id="UP000640489"/>
    </source>
</evidence>
<feature type="domain" description="SnoaL-like" evidence="1">
    <location>
        <begin position="23"/>
        <end position="124"/>
    </location>
</feature>
<dbReference type="InterPro" id="IPR037401">
    <property type="entry name" value="SnoaL-like"/>
</dbReference>